<keyword evidence="2" id="KW-0472">Membrane</keyword>
<keyword evidence="4" id="KW-1185">Reference proteome</keyword>
<feature type="transmembrane region" description="Helical" evidence="2">
    <location>
        <begin position="163"/>
        <end position="183"/>
    </location>
</feature>
<dbReference type="Proteomes" id="UP001596368">
    <property type="component" value="Unassembled WGS sequence"/>
</dbReference>
<evidence type="ECO:0000256" key="1">
    <source>
        <dbReference type="SAM" id="MobiDB-lite"/>
    </source>
</evidence>
<proteinExistence type="predicted"/>
<evidence type="ECO:0000256" key="2">
    <source>
        <dbReference type="SAM" id="Phobius"/>
    </source>
</evidence>
<feature type="compositionally biased region" description="Gly residues" evidence="1">
    <location>
        <begin position="69"/>
        <end position="86"/>
    </location>
</feature>
<name>A0ABD5XSM6_9EURY</name>
<dbReference type="EMBL" id="JBHSZG010000008">
    <property type="protein sequence ID" value="MFC7138102.1"/>
    <property type="molecule type" value="Genomic_DNA"/>
</dbReference>
<organism evidence="3 4">
    <name type="scientific">Halobaculum litoreum</name>
    <dbReference type="NCBI Taxonomy" id="3031998"/>
    <lineage>
        <taxon>Archaea</taxon>
        <taxon>Methanobacteriati</taxon>
        <taxon>Methanobacteriota</taxon>
        <taxon>Stenosarchaea group</taxon>
        <taxon>Halobacteria</taxon>
        <taxon>Halobacteriales</taxon>
        <taxon>Haloferacaceae</taxon>
        <taxon>Halobaculum</taxon>
    </lineage>
</organism>
<dbReference type="InterPro" id="IPR026453">
    <property type="entry name" value="PGF_pre_PGF"/>
</dbReference>
<feature type="compositionally biased region" description="Low complexity" evidence="1">
    <location>
        <begin position="132"/>
        <end position="152"/>
    </location>
</feature>
<accession>A0ABD5XSM6</accession>
<evidence type="ECO:0000313" key="4">
    <source>
        <dbReference type="Proteomes" id="UP001596368"/>
    </source>
</evidence>
<sequence>MSKETLADRGVAPEDVQLYRYHDGSWNGLATSVTGESPDAYTFRADSPGLSMFAIGERGPGESTNPDAGGSGGAPGGSGGAGGTGGAPPADNEGDVTTPTATATPGAGDDGTTGATESPTATATPETDDADGASGDTATATADAGDDGTAATTSVVSEPQGFALDRIALVLALVAGVGLVALYRRRQS</sequence>
<feature type="compositionally biased region" description="Low complexity" evidence="1">
    <location>
        <begin position="97"/>
        <end position="125"/>
    </location>
</feature>
<keyword evidence="2" id="KW-0812">Transmembrane</keyword>
<reference evidence="3 4" key="1">
    <citation type="journal article" date="2019" name="Int. J. Syst. Evol. Microbiol.">
        <title>The Global Catalogue of Microorganisms (GCM) 10K type strain sequencing project: providing services to taxonomists for standard genome sequencing and annotation.</title>
        <authorList>
            <consortium name="The Broad Institute Genomics Platform"/>
            <consortium name="The Broad Institute Genome Sequencing Center for Infectious Disease"/>
            <person name="Wu L."/>
            <person name="Ma J."/>
        </authorList>
    </citation>
    <scope>NUCLEOTIDE SEQUENCE [LARGE SCALE GENOMIC DNA]</scope>
    <source>
        <strain evidence="3 4">DT92</strain>
    </source>
</reference>
<evidence type="ECO:0000313" key="3">
    <source>
        <dbReference type="EMBL" id="MFC7138102.1"/>
    </source>
</evidence>
<protein>
    <submittedName>
        <fullName evidence="3">PGF-pre-PGF domain-containing protein</fullName>
    </submittedName>
</protein>
<keyword evidence="2" id="KW-1133">Transmembrane helix</keyword>
<dbReference type="NCBIfam" id="TIGR04213">
    <property type="entry name" value="PGF_pre_PGF"/>
    <property type="match status" value="1"/>
</dbReference>
<dbReference type="AlphaFoldDB" id="A0ABD5XSM6"/>
<feature type="region of interest" description="Disordered" evidence="1">
    <location>
        <begin position="51"/>
        <end position="152"/>
    </location>
</feature>
<gene>
    <name evidence="3" type="ORF">ACFQRB_19755</name>
</gene>
<comment type="caution">
    <text evidence="3">The sequence shown here is derived from an EMBL/GenBank/DDBJ whole genome shotgun (WGS) entry which is preliminary data.</text>
</comment>